<evidence type="ECO:0000313" key="1">
    <source>
        <dbReference type="EMBL" id="OGK15188.1"/>
    </source>
</evidence>
<evidence type="ECO:0008006" key="3">
    <source>
        <dbReference type="Google" id="ProtNLM"/>
    </source>
</evidence>
<proteinExistence type="predicted"/>
<name>A0A1F7G8D1_9BACT</name>
<gene>
    <name evidence="1" type="ORF">A2690_00210</name>
</gene>
<dbReference type="EMBL" id="MFZF01000033">
    <property type="protein sequence ID" value="OGK15188.1"/>
    <property type="molecule type" value="Genomic_DNA"/>
</dbReference>
<protein>
    <recommendedName>
        <fullName evidence="3">Type 4 fimbrial biogenesis protein PilX N-terminal domain-containing protein</fullName>
    </recommendedName>
</protein>
<comment type="caution">
    <text evidence="1">The sequence shown here is derived from an EMBL/GenBank/DDBJ whole genome shotgun (WGS) entry which is preliminary data.</text>
</comment>
<evidence type="ECO:0000313" key="2">
    <source>
        <dbReference type="Proteomes" id="UP000178372"/>
    </source>
</evidence>
<sequence>MIKSKQSQKGQTLLILILLSTILATIGLSIAQSTIQDNQISQLEEQTKRAFSAAEAGIEAALKRGVDIVEGDLEFPGIKSLTAIYTSSQTQNYITPTLDNNRQFTFYLNAFDPPSTFGSPLPETQLVEILPTDLDVNTMCDSATTAFAVELTFINTEARSIFRRLIDPCSLIEDTLDEWSFDTQTQLSDEANALVLRIVGADASFNGARLTVSNPSADWPAQGRSIVSTAQTTTGVIKKIRLVSSYPQIPASLFVPSF</sequence>
<reference evidence="1 2" key="1">
    <citation type="journal article" date="2016" name="Nat. Commun.">
        <title>Thousands of microbial genomes shed light on interconnected biogeochemical processes in an aquifer system.</title>
        <authorList>
            <person name="Anantharaman K."/>
            <person name="Brown C.T."/>
            <person name="Hug L.A."/>
            <person name="Sharon I."/>
            <person name="Castelle C.J."/>
            <person name="Probst A.J."/>
            <person name="Thomas B.C."/>
            <person name="Singh A."/>
            <person name="Wilkins M.J."/>
            <person name="Karaoz U."/>
            <person name="Brodie E.L."/>
            <person name="Williams K.H."/>
            <person name="Hubbard S.S."/>
            <person name="Banfield J.F."/>
        </authorList>
    </citation>
    <scope>NUCLEOTIDE SEQUENCE [LARGE SCALE GENOMIC DNA]</scope>
</reference>
<dbReference type="Proteomes" id="UP000178372">
    <property type="component" value="Unassembled WGS sequence"/>
</dbReference>
<organism evidence="1 2">
    <name type="scientific">Candidatus Roizmanbacteria bacterium RIFCSPHIGHO2_01_FULL_39_12b</name>
    <dbReference type="NCBI Taxonomy" id="1802030"/>
    <lineage>
        <taxon>Bacteria</taxon>
        <taxon>Candidatus Roizmaniibacteriota</taxon>
    </lineage>
</organism>
<accession>A0A1F7G8D1</accession>
<dbReference type="AlphaFoldDB" id="A0A1F7G8D1"/>